<evidence type="ECO:0000256" key="4">
    <source>
        <dbReference type="ARBA" id="ARBA00022475"/>
    </source>
</evidence>
<evidence type="ECO:0000256" key="7">
    <source>
        <dbReference type="ARBA" id="ARBA00023136"/>
    </source>
</evidence>
<keyword evidence="3" id="KW-0813">Transport</keyword>
<comment type="subcellular location">
    <subcellularLocation>
        <location evidence="1">Cell membrane</location>
        <topology evidence="1">Multi-pass membrane protein</topology>
    </subcellularLocation>
</comment>
<keyword evidence="4" id="KW-1003">Cell membrane</keyword>
<feature type="transmembrane region" description="Helical" evidence="8">
    <location>
        <begin position="269"/>
        <end position="290"/>
    </location>
</feature>
<dbReference type="GO" id="GO:0098797">
    <property type="term" value="C:plasma membrane protein complex"/>
    <property type="evidence" value="ECO:0007669"/>
    <property type="project" value="TreeGrafter"/>
</dbReference>
<dbReference type="GO" id="GO:0044874">
    <property type="term" value="P:lipoprotein localization to outer membrane"/>
    <property type="evidence" value="ECO:0007669"/>
    <property type="project" value="TreeGrafter"/>
</dbReference>
<dbReference type="AlphaFoldDB" id="V5U1W8"/>
<dbReference type="Pfam" id="PF12704">
    <property type="entry name" value="MacB_PCD"/>
    <property type="match status" value="1"/>
</dbReference>
<dbReference type="NCBIfam" id="TIGR02212">
    <property type="entry name" value="lolCE"/>
    <property type="match status" value="1"/>
</dbReference>
<dbReference type="RefSeq" id="WP_007783405.1">
    <property type="nucleotide sequence ID" value="NC_023032.1"/>
</dbReference>
<organism evidence="11 13">
    <name type="scientific">Cronobacter malonaticus</name>
    <dbReference type="NCBI Taxonomy" id="413503"/>
    <lineage>
        <taxon>Bacteria</taxon>
        <taxon>Pseudomonadati</taxon>
        <taxon>Pseudomonadota</taxon>
        <taxon>Gammaproteobacteria</taxon>
        <taxon>Enterobacterales</taxon>
        <taxon>Enterobacteriaceae</taxon>
        <taxon>Cronobacter</taxon>
    </lineage>
</organism>
<evidence type="ECO:0000256" key="6">
    <source>
        <dbReference type="ARBA" id="ARBA00022989"/>
    </source>
</evidence>
<dbReference type="EMBL" id="CP006731">
    <property type="protein sequence ID" value="AHB70809.1"/>
    <property type="molecule type" value="Genomic_DNA"/>
</dbReference>
<evidence type="ECO:0000313" key="13">
    <source>
        <dbReference type="Proteomes" id="UP000018545"/>
    </source>
</evidence>
<dbReference type="Proteomes" id="UP000018545">
    <property type="component" value="Chromosome"/>
</dbReference>
<feature type="domain" description="MacB-like periplasmic core" evidence="10">
    <location>
        <begin position="27"/>
        <end position="212"/>
    </location>
</feature>
<dbReference type="PATRIC" id="fig|1401659.3.peg.2424"/>
<evidence type="ECO:0000256" key="8">
    <source>
        <dbReference type="SAM" id="Phobius"/>
    </source>
</evidence>
<evidence type="ECO:0000313" key="14">
    <source>
        <dbReference type="Proteomes" id="UP000244731"/>
    </source>
</evidence>
<evidence type="ECO:0000256" key="2">
    <source>
        <dbReference type="ARBA" id="ARBA00005236"/>
    </source>
</evidence>
<dbReference type="EMBL" id="MSAC01000077">
    <property type="protein sequence ID" value="PUW99439.1"/>
    <property type="molecule type" value="Genomic_DNA"/>
</dbReference>
<evidence type="ECO:0000259" key="10">
    <source>
        <dbReference type="Pfam" id="PF12704"/>
    </source>
</evidence>
<dbReference type="InterPro" id="IPR051447">
    <property type="entry name" value="Lipoprotein-release_system"/>
</dbReference>
<proteinExistence type="inferred from homology"/>
<evidence type="ECO:0000313" key="12">
    <source>
        <dbReference type="EMBL" id="PUW99439.1"/>
    </source>
</evidence>
<dbReference type="NCBIfam" id="NF008076">
    <property type="entry name" value="PRK10814.1"/>
    <property type="match status" value="1"/>
</dbReference>
<name>V5U1W8_9ENTR</name>
<dbReference type="Pfam" id="PF02687">
    <property type="entry name" value="FtsX"/>
    <property type="match status" value="1"/>
</dbReference>
<keyword evidence="7 8" id="KW-0472">Membrane</keyword>
<evidence type="ECO:0000256" key="1">
    <source>
        <dbReference type="ARBA" id="ARBA00004651"/>
    </source>
</evidence>
<feature type="transmembrane region" description="Helical" evidence="8">
    <location>
        <begin position="366"/>
        <end position="385"/>
    </location>
</feature>
<sequence>MYQPVALFIGLRYMRGRAADRFGRFVSWLSTIGITLGVLALVTVLSVMNGFERELQNNILGLMPQALISSSKGSVNPQQLPADSLHLQGVNRIAPLTTGDVVLQSARSVAVGVMLGIDPAQRDPLTPYLVNVNQQDLAAGKYNIILGEQLAGLLGVKRGDQLRLMVPSASQFTPMGRLPSQRLFTVIGTFAANSEVDGYQMLVNIQDASRLMRYPAGNITGWRLWLNEPLKVDVLSQQTLPAGTQWQDWRERKGELFQAVRMEKNMMGLLLSLIVAVAAFNIITSLGLMVMEKQGEVAILQTQGLTRRQIMAVFMVQGASAGVIGALFGALLGALLASQLNNLMPVIGAFLDGAALPVVIEPWQVIGIALSAMAVALLSTLYPSWRAAATEPAEALRYE</sequence>
<protein>
    <submittedName>
        <fullName evidence="12">Lipoprotein-releasing system transmembrane subunit LolC</fullName>
    </submittedName>
    <submittedName>
        <fullName evidence="11">Outer membrane-specific lipoprotein transporter subunit LolC</fullName>
    </submittedName>
</protein>
<gene>
    <name evidence="12" type="ORF">AUM46_21020</name>
    <name evidence="11" type="ORF">P262_03431</name>
</gene>
<dbReference type="PANTHER" id="PTHR30489:SF8">
    <property type="entry name" value="LIPOPROTEIN-RELEASING SYSTEM TRANSMEMBRANE PROTEIN LOLC"/>
    <property type="match status" value="1"/>
</dbReference>
<dbReference type="KEGG" id="csi:P262_03431"/>
<dbReference type="Proteomes" id="UP000244731">
    <property type="component" value="Unassembled WGS sequence"/>
</dbReference>
<reference evidence="12 14" key="2">
    <citation type="submission" date="2016-12" db="EMBL/GenBank/DDBJ databases">
        <title>Analysis of the Molecular Diversity Among Cronobacter Species Isolated from Filth Flies Using a Pan Genomic DNA Microarray.</title>
        <authorList>
            <person name="Pava-Ripoll M."/>
            <person name="Tall B."/>
            <person name="Farber J."/>
            <person name="Fanning S."/>
            <person name="Lehner A."/>
            <person name="Stephan R."/>
            <person name="Pagotto F."/>
            <person name="Iverson C."/>
            <person name="Ziobro G."/>
            <person name="Miller A."/>
            <person name="Pearson R."/>
            <person name="Yan Q."/>
            <person name="Kim M."/>
            <person name="Jeong S."/>
            <person name="Park J."/>
            <person name="Jun S."/>
            <person name="Choi H."/>
            <person name="Chung T."/>
            <person name="Yoo Y."/>
            <person name="Park E."/>
            <person name="Hwang S."/>
            <person name="Lee B."/>
            <person name="Sathyamoorthy V."/>
            <person name="Carter L."/>
            <person name="Mammel M."/>
            <person name="Jackson S."/>
            <person name="Kothary M."/>
            <person name="Patel I."/>
            <person name="Grim C."/>
            <person name="Gopinath G."/>
            <person name="Gangiredla J."/>
            <person name="Chase H."/>
        </authorList>
    </citation>
    <scope>NUCLEOTIDE SEQUENCE [LARGE SCALE GENOMIC DNA]</scope>
    <source>
        <strain evidence="12 14">MOD1-Md25g</strain>
    </source>
</reference>
<dbReference type="GeneID" id="45715942"/>
<feature type="transmembrane region" description="Helical" evidence="8">
    <location>
        <begin position="25"/>
        <end position="48"/>
    </location>
</feature>
<keyword evidence="14" id="KW-1185">Reference proteome</keyword>
<reference evidence="11 13" key="1">
    <citation type="journal article" date="2014" name="Genome Announc.">
        <title>Complete Genome Sequence of Cronobacter sakazakii Strain CMCC 45402.</title>
        <authorList>
            <person name="Zhao Z."/>
            <person name="Wang L."/>
            <person name="Wang B."/>
            <person name="Liang H."/>
            <person name="Ye Q."/>
            <person name="Zeng M."/>
        </authorList>
    </citation>
    <scope>NUCLEOTIDE SEQUENCE [LARGE SCALE GENOMIC DNA]</scope>
    <source>
        <strain evidence="13">45402</strain>
        <strain evidence="11">CMCC45402</strain>
    </source>
</reference>
<dbReference type="HOGENOM" id="CLU_000604_8_1_6"/>
<feature type="domain" description="ABC3 transporter permease C-terminal" evidence="9">
    <location>
        <begin position="270"/>
        <end position="392"/>
    </location>
</feature>
<dbReference type="InterPro" id="IPR003838">
    <property type="entry name" value="ABC3_permease_C"/>
</dbReference>
<dbReference type="InterPro" id="IPR011925">
    <property type="entry name" value="LolCE_TM"/>
</dbReference>
<evidence type="ECO:0000259" key="9">
    <source>
        <dbReference type="Pfam" id="PF02687"/>
    </source>
</evidence>
<evidence type="ECO:0000256" key="3">
    <source>
        <dbReference type="ARBA" id="ARBA00022448"/>
    </source>
</evidence>
<evidence type="ECO:0000256" key="5">
    <source>
        <dbReference type="ARBA" id="ARBA00022692"/>
    </source>
</evidence>
<dbReference type="GO" id="GO:0042953">
    <property type="term" value="P:lipoprotein transport"/>
    <property type="evidence" value="ECO:0007669"/>
    <property type="project" value="InterPro"/>
</dbReference>
<keyword evidence="6 8" id="KW-1133">Transmembrane helix</keyword>
<evidence type="ECO:0000313" key="11">
    <source>
        <dbReference type="EMBL" id="AHB70809.1"/>
    </source>
</evidence>
<comment type="similarity">
    <text evidence="2">Belongs to the ABC-4 integral membrane protein family. LolC/E subfamily.</text>
</comment>
<keyword evidence="5 8" id="KW-0812">Transmembrane</keyword>
<dbReference type="InterPro" id="IPR025857">
    <property type="entry name" value="MacB_PCD"/>
</dbReference>
<dbReference type="PANTHER" id="PTHR30489">
    <property type="entry name" value="LIPOPROTEIN-RELEASING SYSTEM TRANSMEMBRANE PROTEIN LOLE"/>
    <property type="match status" value="1"/>
</dbReference>
<keyword evidence="11" id="KW-0449">Lipoprotein</keyword>
<accession>V5U1W8</accession>
<feature type="transmembrane region" description="Helical" evidence="8">
    <location>
        <begin position="310"/>
        <end position="336"/>
    </location>
</feature>